<sequence>MRDRSRGSRPMVAIRDGYQKVLLSCWGARGGAARTCSPRRWGLSTRPECSAAVGGCRSHARSRGVGPWIPARPDRRGCRGTLPHAAPEGVGRTPRFPGRSPLGKAQTGGAGSAPTMQRRADGQADTWAARPGWWGCAVRGRVRARPAPPSHVGTEERSTCTAAVAPDLAWNTSPRRSDPHPSTLPHHNGPGPPARRPAPPSPPRGRVSRYARPYPARPELGATPSGYGRGLQAGGQPPLAEWSRYARPSPPGVRGAEYALASPLEPGCRSTLTGCAWGPKTVHVSPPMALGGHGWALRTGRSSRPPPFVGGIPPVSRAGLGSPRLTQPRITPPPLRTCIERARPAVCRAPTAPGPGLRSAGRRFQAVELLENSGRALTPAT</sequence>
<dbReference type="EMBL" id="FQZK01000027">
    <property type="protein sequence ID" value="SHK66091.1"/>
    <property type="molecule type" value="Genomic_DNA"/>
</dbReference>
<evidence type="ECO:0000313" key="3">
    <source>
        <dbReference type="Proteomes" id="UP000184452"/>
    </source>
</evidence>
<feature type="region of interest" description="Disordered" evidence="1">
    <location>
        <begin position="170"/>
        <end position="252"/>
    </location>
</feature>
<evidence type="ECO:0000256" key="1">
    <source>
        <dbReference type="SAM" id="MobiDB-lite"/>
    </source>
</evidence>
<name>A0A1M6UAA5_9ACTN</name>
<gene>
    <name evidence="2" type="ORF">SAMN05421803_1272</name>
</gene>
<feature type="region of interest" description="Disordered" evidence="1">
    <location>
        <begin position="60"/>
        <end position="126"/>
    </location>
</feature>
<keyword evidence="3" id="KW-1185">Reference proteome</keyword>
<accession>A0A1M6UAA5</accession>
<evidence type="ECO:0000313" key="2">
    <source>
        <dbReference type="EMBL" id="SHK66091.1"/>
    </source>
</evidence>
<reference evidence="2 3" key="1">
    <citation type="submission" date="2016-11" db="EMBL/GenBank/DDBJ databases">
        <authorList>
            <person name="Jaros S."/>
            <person name="Januszkiewicz K."/>
            <person name="Wedrychowicz H."/>
        </authorList>
    </citation>
    <scope>NUCLEOTIDE SEQUENCE [LARGE SCALE GENOMIC DNA]</scope>
    <source>
        <strain evidence="2 3">CGMCC 4.5723</strain>
    </source>
</reference>
<protein>
    <submittedName>
        <fullName evidence="2">Uncharacterized protein</fullName>
    </submittedName>
</protein>
<organism evidence="2 3">
    <name type="scientific">Nocardiopsis flavescens</name>
    <dbReference type="NCBI Taxonomy" id="758803"/>
    <lineage>
        <taxon>Bacteria</taxon>
        <taxon>Bacillati</taxon>
        <taxon>Actinomycetota</taxon>
        <taxon>Actinomycetes</taxon>
        <taxon>Streptosporangiales</taxon>
        <taxon>Nocardiopsidaceae</taxon>
        <taxon>Nocardiopsis</taxon>
    </lineage>
</organism>
<feature type="region of interest" description="Disordered" evidence="1">
    <location>
        <begin position="314"/>
        <end position="335"/>
    </location>
</feature>
<dbReference type="AlphaFoldDB" id="A0A1M6UAA5"/>
<proteinExistence type="predicted"/>
<feature type="compositionally biased region" description="Pro residues" evidence="1">
    <location>
        <begin position="190"/>
        <end position="203"/>
    </location>
</feature>
<dbReference type="Proteomes" id="UP000184452">
    <property type="component" value="Unassembled WGS sequence"/>
</dbReference>